<organism evidence="1 2">
    <name type="scientific">Romanomermis culicivorax</name>
    <name type="common">Nematode worm</name>
    <dbReference type="NCBI Taxonomy" id="13658"/>
    <lineage>
        <taxon>Eukaryota</taxon>
        <taxon>Metazoa</taxon>
        <taxon>Ecdysozoa</taxon>
        <taxon>Nematoda</taxon>
        <taxon>Enoplea</taxon>
        <taxon>Dorylaimia</taxon>
        <taxon>Mermithida</taxon>
        <taxon>Mermithoidea</taxon>
        <taxon>Mermithidae</taxon>
        <taxon>Romanomermis</taxon>
    </lineage>
</organism>
<name>A0A915L8Q6_ROMCU</name>
<dbReference type="WBParaSite" id="nRc.2.0.1.t47207-RA">
    <property type="protein sequence ID" value="nRc.2.0.1.t47207-RA"/>
    <property type="gene ID" value="nRc.2.0.1.g47207"/>
</dbReference>
<proteinExistence type="predicted"/>
<protein>
    <submittedName>
        <fullName evidence="2">Uncharacterized protein</fullName>
    </submittedName>
</protein>
<accession>A0A915L8Q6</accession>
<evidence type="ECO:0000313" key="1">
    <source>
        <dbReference type="Proteomes" id="UP000887565"/>
    </source>
</evidence>
<reference evidence="2" key="1">
    <citation type="submission" date="2022-11" db="UniProtKB">
        <authorList>
            <consortium name="WormBaseParasite"/>
        </authorList>
    </citation>
    <scope>IDENTIFICATION</scope>
</reference>
<keyword evidence="1" id="KW-1185">Reference proteome</keyword>
<sequence length="77" mass="8487">MHVYIFGHLKGTVRTINCSTNWIGQDDYCSSKLTNRCLKTETSRSKMSCLNLRSASLSTLVPEPACDDSVVVADIGF</sequence>
<evidence type="ECO:0000313" key="2">
    <source>
        <dbReference type="WBParaSite" id="nRc.2.0.1.t47207-RA"/>
    </source>
</evidence>
<dbReference type="Proteomes" id="UP000887565">
    <property type="component" value="Unplaced"/>
</dbReference>
<dbReference type="AlphaFoldDB" id="A0A915L8Q6"/>